<sequence length="299" mass="34496">MNYNEFQETLLKELESRLDSHISLNPITTTKNNNTLKHGIEFSNDTSNISPVLYLDEWYEFYLAGKSLSQIAEDIVELYHQAADVSFTDTEMLLDYEKFQEKILYKLVNFKANQSLLKDVPHIPYLDLAIVFYVLLDCKDSGMATVLIRNEHLKTWGKDLNTIFSNARENTPRVFPAELTPMSDFLKNALPDSNEFIDSNIDYDMKPELFILSNTIKQQGAICTLYDDIMNQIGKTLQDDFFVIPSSVHEVLLLKASNTDCMDLNEIIREVNETTVIPEEILSDHAYFYSRDRKELLCA</sequence>
<dbReference type="InterPro" id="IPR043743">
    <property type="entry name" value="DUF5688"/>
</dbReference>
<proteinExistence type="predicted"/>
<dbReference type="AlphaFoldDB" id="A0A844F3R5"/>
<protein>
    <submittedName>
        <fullName evidence="1">Uncharacterized protein</fullName>
    </submittedName>
</protein>
<accession>A0A844F3R5</accession>
<gene>
    <name evidence="1" type="ORF">FYJ37_03280</name>
</gene>
<dbReference type="Proteomes" id="UP000462363">
    <property type="component" value="Unassembled WGS sequence"/>
</dbReference>
<dbReference type="EMBL" id="VUMB01000005">
    <property type="protein sequence ID" value="MSS39403.1"/>
    <property type="molecule type" value="Genomic_DNA"/>
</dbReference>
<dbReference type="RefSeq" id="WP_154322125.1">
    <property type="nucleotide sequence ID" value="NZ_CP045695.1"/>
</dbReference>
<evidence type="ECO:0000313" key="2">
    <source>
        <dbReference type="Proteomes" id="UP000462363"/>
    </source>
</evidence>
<reference evidence="1 2" key="1">
    <citation type="submission" date="2019-08" db="EMBL/GenBank/DDBJ databases">
        <title>In-depth cultivation of the pig gut microbiome towards novel bacterial diversity and tailored functional studies.</title>
        <authorList>
            <person name="Wylensek D."/>
            <person name="Hitch T.C.A."/>
            <person name="Clavel T."/>
        </authorList>
    </citation>
    <scope>NUCLEOTIDE SEQUENCE [LARGE SCALE GENOMIC DNA]</scope>
    <source>
        <strain evidence="1 2">BL-389-WT-3D</strain>
    </source>
</reference>
<evidence type="ECO:0000313" key="1">
    <source>
        <dbReference type="EMBL" id="MSS39403.1"/>
    </source>
</evidence>
<dbReference type="Pfam" id="PF18941">
    <property type="entry name" value="DUF5688"/>
    <property type="match status" value="1"/>
</dbReference>
<name>A0A844F3R5_CLOSV</name>
<comment type="caution">
    <text evidence="1">The sequence shown here is derived from an EMBL/GenBank/DDBJ whole genome shotgun (WGS) entry which is preliminary data.</text>
</comment>
<organism evidence="1 2">
    <name type="scientific">Clostridium scindens (strain JCM 10418 / VPI 12708)</name>
    <dbReference type="NCBI Taxonomy" id="29347"/>
    <lineage>
        <taxon>Bacteria</taxon>
        <taxon>Bacillati</taxon>
        <taxon>Bacillota</taxon>
        <taxon>Clostridia</taxon>
        <taxon>Lachnospirales</taxon>
        <taxon>Lachnospiraceae</taxon>
    </lineage>
</organism>